<dbReference type="AlphaFoldDB" id="A0A5Q4ZX45"/>
<protein>
    <submittedName>
        <fullName evidence="2">Uncharacterized protein</fullName>
    </submittedName>
</protein>
<gene>
    <name evidence="1" type="ORF">AW0309160_01504</name>
    <name evidence="2" type="ORF">AW0309160_01514</name>
    <name evidence="3" type="ORF">AW0309160_01524</name>
</gene>
<reference evidence="2" key="1">
    <citation type="submission" date="2019-09" db="EMBL/GenBank/DDBJ databases">
        <authorList>
            <person name="Hjerde E."/>
        </authorList>
    </citation>
    <scope>NUCLEOTIDE SEQUENCE</scope>
    <source>
        <strain evidence="2">06/09/160</strain>
    </source>
</reference>
<organism evidence="2">
    <name type="scientific">Aliivibrio wodanis</name>
    <dbReference type="NCBI Taxonomy" id="80852"/>
    <lineage>
        <taxon>Bacteria</taxon>
        <taxon>Pseudomonadati</taxon>
        <taxon>Pseudomonadota</taxon>
        <taxon>Gammaproteobacteria</taxon>
        <taxon>Vibrionales</taxon>
        <taxon>Vibrionaceae</taxon>
        <taxon>Aliivibrio</taxon>
    </lineage>
</organism>
<dbReference type="EMBL" id="LR721750">
    <property type="protein sequence ID" value="VVV04141.1"/>
    <property type="molecule type" value="Genomic_DNA"/>
</dbReference>
<evidence type="ECO:0000313" key="1">
    <source>
        <dbReference type="EMBL" id="VVV04121.1"/>
    </source>
</evidence>
<dbReference type="EMBL" id="LR721750">
    <property type="protein sequence ID" value="VVV04131.1"/>
    <property type="molecule type" value="Genomic_DNA"/>
</dbReference>
<evidence type="ECO:0000313" key="2">
    <source>
        <dbReference type="EMBL" id="VVV04131.1"/>
    </source>
</evidence>
<proteinExistence type="predicted"/>
<name>A0A5Q4ZX45_9GAMM</name>
<evidence type="ECO:0000313" key="3">
    <source>
        <dbReference type="EMBL" id="VVV04141.1"/>
    </source>
</evidence>
<sequence>MQYLNEVKAVDAPLYATHEDPFSHVQKTQELRTGDNKNHAKKRYVIF</sequence>
<dbReference type="EMBL" id="LR721750">
    <property type="protein sequence ID" value="VVV04121.1"/>
    <property type="molecule type" value="Genomic_DNA"/>
</dbReference>
<accession>A0A5Q4ZX45</accession>